<keyword evidence="5 7" id="KW-0067">ATP-binding</keyword>
<dbReference type="InterPro" id="IPR003593">
    <property type="entry name" value="AAA+_ATPase"/>
</dbReference>
<dbReference type="NCBIfam" id="TIGR01189">
    <property type="entry name" value="ccmA"/>
    <property type="match status" value="1"/>
</dbReference>
<dbReference type="EMBL" id="PGTK01000002">
    <property type="protein sequence ID" value="PJF31868.1"/>
    <property type="molecule type" value="Genomic_DNA"/>
</dbReference>
<dbReference type="SMART" id="SM00382">
    <property type="entry name" value="AAA"/>
    <property type="match status" value="1"/>
</dbReference>
<name>A0A2M8P2U6_9CHLR</name>
<dbReference type="GO" id="GO:0016887">
    <property type="term" value="F:ATP hydrolysis activity"/>
    <property type="evidence" value="ECO:0007669"/>
    <property type="project" value="InterPro"/>
</dbReference>
<dbReference type="PROSITE" id="PS50893">
    <property type="entry name" value="ABC_TRANSPORTER_2"/>
    <property type="match status" value="1"/>
</dbReference>
<comment type="similarity">
    <text evidence="1">Belongs to the ABC transporter superfamily.</text>
</comment>
<dbReference type="SUPFAM" id="SSF52540">
    <property type="entry name" value="P-loop containing nucleoside triphosphate hydrolases"/>
    <property type="match status" value="1"/>
</dbReference>
<comment type="caution">
    <text evidence="7">The sequence shown here is derived from an EMBL/GenBank/DDBJ whole genome shotgun (WGS) entry which is preliminary data.</text>
</comment>
<dbReference type="GO" id="GO:0005524">
    <property type="term" value="F:ATP binding"/>
    <property type="evidence" value="ECO:0007669"/>
    <property type="project" value="UniProtKB-KW"/>
</dbReference>
<dbReference type="InterPro" id="IPR005895">
    <property type="entry name" value="ABC_transptr_haem_export_CcmA"/>
</dbReference>
<evidence type="ECO:0000256" key="2">
    <source>
        <dbReference type="ARBA" id="ARBA00022448"/>
    </source>
</evidence>
<protein>
    <submittedName>
        <fullName evidence="7">Heme ABC exporter ATP-binding protein CcmA</fullName>
    </submittedName>
</protein>
<proteinExistence type="inferred from homology"/>
<feature type="domain" description="ABC transporter" evidence="6">
    <location>
        <begin position="7"/>
        <end position="241"/>
    </location>
</feature>
<dbReference type="Pfam" id="PF00005">
    <property type="entry name" value="ABC_tran"/>
    <property type="match status" value="1"/>
</dbReference>
<keyword evidence="2" id="KW-0813">Transport</keyword>
<dbReference type="Proteomes" id="UP000228921">
    <property type="component" value="Unassembled WGS sequence"/>
</dbReference>
<organism evidence="7 8">
    <name type="scientific">Candidatus Thermofonsia Clade 1 bacterium</name>
    <dbReference type="NCBI Taxonomy" id="2364210"/>
    <lineage>
        <taxon>Bacteria</taxon>
        <taxon>Bacillati</taxon>
        <taxon>Chloroflexota</taxon>
        <taxon>Candidatus Thermofontia</taxon>
        <taxon>Candidatus Thermofonsia Clade 1</taxon>
    </lineage>
</organism>
<dbReference type="PANTHER" id="PTHR43335">
    <property type="entry name" value="ABC TRANSPORTER, ATP-BINDING PROTEIN"/>
    <property type="match status" value="1"/>
</dbReference>
<dbReference type="Gene3D" id="3.40.50.300">
    <property type="entry name" value="P-loop containing nucleotide triphosphate hydrolases"/>
    <property type="match status" value="1"/>
</dbReference>
<dbReference type="InterPro" id="IPR003439">
    <property type="entry name" value="ABC_transporter-like_ATP-bd"/>
</dbReference>
<evidence type="ECO:0000313" key="7">
    <source>
        <dbReference type="EMBL" id="PJF31868.1"/>
    </source>
</evidence>
<accession>A0A2M8P2U6</accession>
<sequence>MSQTALIRVQALNKIFGLRPALRNLSFEVERGELVALLGANGSGKTTLLRILAALSHPSSGVVLIGGWQLPKEALAVRGYLGVVTHLPLLYDDLSAAENLRLYAQLYNLPRELGKSDLEARIRESLARVGLLKRSDDRVRTFSRGMQQRLALARAVLHNPDILLLDEPYTGLDAQGSALLDSLIADWHSQGRTIIVALHDLTCAAALCRRALILANGKLAADLPMPDSQSLIETFNALTPS</sequence>
<dbReference type="GO" id="GO:0022857">
    <property type="term" value="F:transmembrane transporter activity"/>
    <property type="evidence" value="ECO:0007669"/>
    <property type="project" value="InterPro"/>
</dbReference>
<dbReference type="InterPro" id="IPR027417">
    <property type="entry name" value="P-loop_NTPase"/>
</dbReference>
<keyword evidence="4" id="KW-0201">Cytochrome c-type biogenesis</keyword>
<dbReference type="AlphaFoldDB" id="A0A2M8P2U6"/>
<dbReference type="CDD" id="cd03230">
    <property type="entry name" value="ABC_DR_subfamily_A"/>
    <property type="match status" value="1"/>
</dbReference>
<evidence type="ECO:0000259" key="6">
    <source>
        <dbReference type="PROSITE" id="PS50893"/>
    </source>
</evidence>
<gene>
    <name evidence="7" type="primary">ccmA</name>
    <name evidence="7" type="ORF">CUN51_02695</name>
</gene>
<dbReference type="GO" id="GO:0017004">
    <property type="term" value="P:cytochrome complex assembly"/>
    <property type="evidence" value="ECO:0007669"/>
    <property type="project" value="UniProtKB-KW"/>
</dbReference>
<evidence type="ECO:0000256" key="5">
    <source>
        <dbReference type="ARBA" id="ARBA00022840"/>
    </source>
</evidence>
<evidence type="ECO:0000256" key="3">
    <source>
        <dbReference type="ARBA" id="ARBA00022741"/>
    </source>
</evidence>
<keyword evidence="3" id="KW-0547">Nucleotide-binding</keyword>
<evidence type="ECO:0000256" key="4">
    <source>
        <dbReference type="ARBA" id="ARBA00022748"/>
    </source>
</evidence>
<evidence type="ECO:0000256" key="1">
    <source>
        <dbReference type="ARBA" id="ARBA00005417"/>
    </source>
</evidence>
<evidence type="ECO:0000313" key="8">
    <source>
        <dbReference type="Proteomes" id="UP000228921"/>
    </source>
</evidence>
<reference evidence="7 8" key="1">
    <citation type="submission" date="2017-11" db="EMBL/GenBank/DDBJ databases">
        <title>Evolution of Phototrophy in the Chloroflexi Phylum Driven by Horizontal Gene Transfer.</title>
        <authorList>
            <person name="Ward L.M."/>
            <person name="Hemp J."/>
            <person name="Shih P.M."/>
            <person name="Mcglynn S.E."/>
            <person name="Fischer W."/>
        </authorList>
    </citation>
    <scope>NUCLEOTIDE SEQUENCE [LARGE SCALE GENOMIC DNA]</scope>
    <source>
        <strain evidence="7">CP2_2F</strain>
    </source>
</reference>